<evidence type="ECO:0000313" key="2">
    <source>
        <dbReference type="EMBL" id="AUX42248.1"/>
    </source>
</evidence>
<dbReference type="EMBL" id="CP012673">
    <property type="protein sequence ID" value="AUX42248.1"/>
    <property type="molecule type" value="Genomic_DNA"/>
</dbReference>
<feature type="region of interest" description="Disordered" evidence="1">
    <location>
        <begin position="548"/>
        <end position="579"/>
    </location>
</feature>
<organism evidence="2 3">
    <name type="scientific">Sorangium cellulosum</name>
    <name type="common">Polyangium cellulosum</name>
    <dbReference type="NCBI Taxonomy" id="56"/>
    <lineage>
        <taxon>Bacteria</taxon>
        <taxon>Pseudomonadati</taxon>
        <taxon>Myxococcota</taxon>
        <taxon>Polyangia</taxon>
        <taxon>Polyangiales</taxon>
        <taxon>Polyangiaceae</taxon>
        <taxon>Sorangium</taxon>
    </lineage>
</organism>
<dbReference type="Proteomes" id="UP000238348">
    <property type="component" value="Chromosome"/>
</dbReference>
<accession>A0A2L0ESE9</accession>
<evidence type="ECO:0008006" key="4">
    <source>
        <dbReference type="Google" id="ProtNLM"/>
    </source>
</evidence>
<evidence type="ECO:0000256" key="1">
    <source>
        <dbReference type="SAM" id="MobiDB-lite"/>
    </source>
</evidence>
<dbReference type="Gene3D" id="3.30.870.10">
    <property type="entry name" value="Endonuclease Chain A"/>
    <property type="match status" value="1"/>
</dbReference>
<feature type="compositionally biased region" description="Polar residues" evidence="1">
    <location>
        <begin position="492"/>
        <end position="506"/>
    </location>
</feature>
<protein>
    <recommendedName>
        <fullName evidence="4">PLD phosphodiesterase domain-containing protein</fullName>
    </recommendedName>
</protein>
<name>A0A2L0ESE9_SORCE</name>
<proteinExistence type="predicted"/>
<feature type="region of interest" description="Disordered" evidence="1">
    <location>
        <begin position="491"/>
        <end position="524"/>
    </location>
</feature>
<dbReference type="OrthoDB" id="9151424at2"/>
<gene>
    <name evidence="2" type="ORF">SOCE26_036770</name>
</gene>
<evidence type="ECO:0000313" key="3">
    <source>
        <dbReference type="Proteomes" id="UP000238348"/>
    </source>
</evidence>
<dbReference type="AlphaFoldDB" id="A0A2L0ESE9"/>
<dbReference type="RefSeq" id="WP_104981092.1">
    <property type="nucleotide sequence ID" value="NZ_CP012673.1"/>
</dbReference>
<sequence length="855" mass="91967">MEGELASISLMDHLSEPGFRASVIATYNCYFPFYEEVVLRRLVAAGCTHNVLMMDAARCAEAFASEDLRPRRAGRDYTLIPVEVGGAFHPKILLRVGKSKGALFVGSHNLTLSGFGLNDEVTTVFRAQGASIRGAAAPFRRAFEFLAGHVPSGLPDVVEAYEGLKLGVPWLEGPVAADAGDRVILTSSATGADLWSQIVPRMPRDVATAFVCGPFFDPKLAFARRLLADVRPREAVIGIDPASVDIDPDEAARLPGVRFVNVAGVPKLPHRREDSVHYLHAKVLWFHGADGELLVVGSANPSVAAFLAPPASRNAEAVVADRRVGAGAALGMEALRAAPPVTEADWSFIAERRATQPARVDTPGRKVWIATPTAHGFLAQAPIRAGVVLHGIGEEGAVLGHAVVRGERSGTSIEAPEGVRDGAYFLEARSPGDPMLVIVHRTEEIAKNLGGDTRKALRQALGALEEDPGQLETLLKLTEKVIFDSDDVVRTTPLQSTGGASSTTEPSMGPASLAVDAAGPKAGRRRRRLASGDVLVLLDALMRRLGEGLSAAPGPRPPSDQEQIGADEEDGGELAREAPDHEALAKACRGKVRRLIKRMEGQLELAAGPDRARRAVVQLAAVLGVLRALRLIEQRPEWRRKRLELVDRDDAWWLYESAALALVWGAEPVAQRALTEADGEMFEELSMVVGLLGWLAWEVGLDVEVASERGGQRGVEDDSWVTAQLYALLAPWLAADPEAISILEESVARTPKRRVDVDRWFIVHLGLAERLEEVLADPARAARPARRPHPGDLVVLAERFSPRVRVVLDVNAIVGDAKVVLFDAGDESGRREFLASKVASLPWEPERGGLVAASA</sequence>
<reference evidence="2 3" key="1">
    <citation type="submission" date="2015-09" db="EMBL/GenBank/DDBJ databases">
        <title>Sorangium comparison.</title>
        <authorList>
            <person name="Zaburannyi N."/>
            <person name="Bunk B."/>
            <person name="Overmann J."/>
            <person name="Mueller R."/>
        </authorList>
    </citation>
    <scope>NUCLEOTIDE SEQUENCE [LARGE SCALE GENOMIC DNA]</scope>
    <source>
        <strain evidence="2 3">So ce26</strain>
    </source>
</reference>